<evidence type="ECO:0000256" key="1">
    <source>
        <dbReference type="SAM" id="MobiDB-lite"/>
    </source>
</evidence>
<organism evidence="2 3">
    <name type="scientific">Trifolium medium</name>
    <dbReference type="NCBI Taxonomy" id="97028"/>
    <lineage>
        <taxon>Eukaryota</taxon>
        <taxon>Viridiplantae</taxon>
        <taxon>Streptophyta</taxon>
        <taxon>Embryophyta</taxon>
        <taxon>Tracheophyta</taxon>
        <taxon>Spermatophyta</taxon>
        <taxon>Magnoliopsida</taxon>
        <taxon>eudicotyledons</taxon>
        <taxon>Gunneridae</taxon>
        <taxon>Pentapetalae</taxon>
        <taxon>rosids</taxon>
        <taxon>fabids</taxon>
        <taxon>Fabales</taxon>
        <taxon>Fabaceae</taxon>
        <taxon>Papilionoideae</taxon>
        <taxon>50 kb inversion clade</taxon>
        <taxon>NPAAA clade</taxon>
        <taxon>Hologalegina</taxon>
        <taxon>IRL clade</taxon>
        <taxon>Trifolieae</taxon>
        <taxon>Trifolium</taxon>
    </lineage>
</organism>
<name>A0A392SD64_9FABA</name>
<keyword evidence="3" id="KW-1185">Reference proteome</keyword>
<feature type="compositionally biased region" description="Basic residues" evidence="1">
    <location>
        <begin position="1"/>
        <end position="11"/>
    </location>
</feature>
<feature type="region of interest" description="Disordered" evidence="1">
    <location>
        <begin position="1"/>
        <end position="46"/>
    </location>
</feature>
<feature type="compositionally biased region" description="Polar residues" evidence="1">
    <location>
        <begin position="24"/>
        <end position="33"/>
    </location>
</feature>
<reference evidence="2 3" key="1">
    <citation type="journal article" date="2018" name="Front. Plant Sci.">
        <title>Red Clover (Trifolium pratense) and Zigzag Clover (T. medium) - A Picture of Genomic Similarities and Differences.</title>
        <authorList>
            <person name="Dluhosova J."/>
            <person name="Istvanek J."/>
            <person name="Nedelnik J."/>
            <person name="Repkova J."/>
        </authorList>
    </citation>
    <scope>NUCLEOTIDE SEQUENCE [LARGE SCALE GENOMIC DNA]</scope>
    <source>
        <strain evidence="3">cv. 10/8</strain>
        <tissue evidence="2">Leaf</tissue>
    </source>
</reference>
<feature type="non-terminal residue" evidence="2">
    <location>
        <position position="1"/>
    </location>
</feature>
<dbReference type="EMBL" id="LXQA010359736">
    <property type="protein sequence ID" value="MCI46589.1"/>
    <property type="molecule type" value="Genomic_DNA"/>
</dbReference>
<sequence length="59" mass="6184">PPGVSRKRKRSNGGGKTRAPATRQAYSGDSTTAAGKMGGGDKRPVAGVRVWLAKKLNYI</sequence>
<dbReference type="AlphaFoldDB" id="A0A392SD64"/>
<accession>A0A392SD64</accession>
<dbReference type="Proteomes" id="UP000265520">
    <property type="component" value="Unassembled WGS sequence"/>
</dbReference>
<proteinExistence type="predicted"/>
<protein>
    <submittedName>
        <fullName evidence="2">Uncharacterized protein</fullName>
    </submittedName>
</protein>
<comment type="caution">
    <text evidence="2">The sequence shown here is derived from an EMBL/GenBank/DDBJ whole genome shotgun (WGS) entry which is preliminary data.</text>
</comment>
<evidence type="ECO:0000313" key="3">
    <source>
        <dbReference type="Proteomes" id="UP000265520"/>
    </source>
</evidence>
<evidence type="ECO:0000313" key="2">
    <source>
        <dbReference type="EMBL" id="MCI46589.1"/>
    </source>
</evidence>